<dbReference type="GO" id="GO:0016020">
    <property type="term" value="C:membrane"/>
    <property type="evidence" value="ECO:0007669"/>
    <property type="project" value="UniProtKB-SubCell"/>
</dbReference>
<evidence type="ECO:0000256" key="2">
    <source>
        <dbReference type="ARBA" id="ARBA00008574"/>
    </source>
</evidence>
<comment type="catalytic activity">
    <reaction evidence="8">
        <text>L-cysteinyl-[protein] + hexadecanoyl-CoA = S-hexadecanoyl-L-cysteinyl-[protein] + CoA</text>
        <dbReference type="Rhea" id="RHEA:36683"/>
        <dbReference type="Rhea" id="RHEA-COMP:10131"/>
        <dbReference type="Rhea" id="RHEA-COMP:11032"/>
        <dbReference type="ChEBI" id="CHEBI:29950"/>
        <dbReference type="ChEBI" id="CHEBI:57287"/>
        <dbReference type="ChEBI" id="CHEBI:57379"/>
        <dbReference type="ChEBI" id="CHEBI:74151"/>
        <dbReference type="EC" id="2.3.1.225"/>
    </reaction>
</comment>
<organism evidence="11 12">
    <name type="scientific">Chlamydomonas schloesseri</name>
    <dbReference type="NCBI Taxonomy" id="2026947"/>
    <lineage>
        <taxon>Eukaryota</taxon>
        <taxon>Viridiplantae</taxon>
        <taxon>Chlorophyta</taxon>
        <taxon>core chlorophytes</taxon>
        <taxon>Chlorophyceae</taxon>
        <taxon>CS clade</taxon>
        <taxon>Chlamydomonadales</taxon>
        <taxon>Chlamydomonadaceae</taxon>
        <taxon>Chlamydomonas</taxon>
    </lineage>
</organism>
<keyword evidence="7 8" id="KW-0012">Acyltransferase</keyword>
<evidence type="ECO:0000256" key="4">
    <source>
        <dbReference type="ARBA" id="ARBA00022692"/>
    </source>
</evidence>
<comment type="caution">
    <text evidence="11">The sequence shown here is derived from an EMBL/GenBank/DDBJ whole genome shotgun (WGS) entry which is preliminary data.</text>
</comment>
<evidence type="ECO:0000256" key="7">
    <source>
        <dbReference type="ARBA" id="ARBA00023315"/>
    </source>
</evidence>
<evidence type="ECO:0000256" key="6">
    <source>
        <dbReference type="ARBA" id="ARBA00023136"/>
    </source>
</evidence>
<dbReference type="EMBL" id="JAEHOD010000045">
    <property type="protein sequence ID" value="KAG2437710.1"/>
    <property type="molecule type" value="Genomic_DNA"/>
</dbReference>
<evidence type="ECO:0000313" key="12">
    <source>
        <dbReference type="Proteomes" id="UP000613740"/>
    </source>
</evidence>
<feature type="transmembrane region" description="Helical" evidence="8">
    <location>
        <begin position="101"/>
        <end position="128"/>
    </location>
</feature>
<keyword evidence="4 8" id="KW-0812">Transmembrane</keyword>
<gene>
    <name evidence="11" type="ORF">HYH02_011088</name>
</gene>
<protein>
    <recommendedName>
        <fullName evidence="8">S-acyltransferase</fullName>
        <ecNumber evidence="8">2.3.1.225</ecNumber>
    </recommendedName>
    <alternativeName>
        <fullName evidence="8">Palmitoyltransferase</fullName>
    </alternativeName>
</protein>
<keyword evidence="6 8" id="KW-0472">Membrane</keyword>
<comment type="subcellular location">
    <subcellularLocation>
        <location evidence="1">Membrane</location>
        <topology evidence="1">Multi-pass membrane protein</topology>
    </subcellularLocation>
</comment>
<dbReference type="InterPro" id="IPR001594">
    <property type="entry name" value="Palmitoyltrfase_DHHC"/>
</dbReference>
<feature type="transmembrane region" description="Helical" evidence="8">
    <location>
        <begin position="325"/>
        <end position="346"/>
    </location>
</feature>
<feature type="compositionally biased region" description="Low complexity" evidence="9">
    <location>
        <begin position="202"/>
        <end position="222"/>
    </location>
</feature>
<evidence type="ECO:0000256" key="3">
    <source>
        <dbReference type="ARBA" id="ARBA00022679"/>
    </source>
</evidence>
<dbReference type="Proteomes" id="UP000613740">
    <property type="component" value="Unassembled WGS sequence"/>
</dbReference>
<dbReference type="GO" id="GO:0019706">
    <property type="term" value="F:protein-cysteine S-palmitoyltransferase activity"/>
    <property type="evidence" value="ECO:0007669"/>
    <property type="project" value="UniProtKB-EC"/>
</dbReference>
<dbReference type="PROSITE" id="PS50216">
    <property type="entry name" value="DHHC"/>
    <property type="match status" value="1"/>
</dbReference>
<evidence type="ECO:0000256" key="1">
    <source>
        <dbReference type="ARBA" id="ARBA00004141"/>
    </source>
</evidence>
<feature type="compositionally biased region" description="Gly residues" evidence="9">
    <location>
        <begin position="538"/>
        <end position="556"/>
    </location>
</feature>
<comment type="domain">
    <text evidence="8">The DHHC domain is required for palmitoyltransferase activity.</text>
</comment>
<dbReference type="Pfam" id="PF01529">
    <property type="entry name" value="DHHC"/>
    <property type="match status" value="1"/>
</dbReference>
<dbReference type="AlphaFoldDB" id="A0A835W398"/>
<sequence>MASAADAGPVAPQTGPGPAAPAHVQCWACGVLVQIPIINNQLSPVFRCGWCGAISEAAPPWLTESAATGGGGGGARRGGGGFTRLFRGGAWRMCMRLLSRLSYLVVLVVLALIGSIVLPGIGFVIPVVAGGSGLAWAAHTSLAYLLSAAVLFNLFAAMATSPGKPHECCRGLPPHTITTTTTSSSLSASSSTRGGRGGSGSGSTSTSTSCKGSTSSSSTGAGRGWWLFRRRRGAAATSANGAAADAAATATGAGTDAATAAAAAALVVPQYAYSHLRYCWSCRGPQPAEAQHCYVCGCCVVDLDHHCPFIANCVGRANLRNFVSFLGATVAAVVYCAAMAAAALWLERRAAGEVMREAFVAASRASRSGGGDGDGKAAGGWVARLAAAAEGLVWFLGSVVPRLPLRITVAAYIAMLSVGVLLSVGILLMQTVRHVVRHGSKGNGGGGGVREQHHLHPASDAAVEAAAAAREAAAARSAAGLAAEVVGGCGAAPARRSTFASVRRVMMGTGPEARDSVWMWVWPTWGPPPGVLVQEEGAAGGETSRGGEQGGGGAAGAAGRLSGAAVGARGLGEGEGLDPELVGGGLGGGSADACGGMAAAAAAAAAAAGVAAVAAAAATGVGAAARPKPKTQ</sequence>
<reference evidence="11" key="1">
    <citation type="journal article" date="2020" name="bioRxiv">
        <title>Comparative genomics of Chlamydomonas.</title>
        <authorList>
            <person name="Craig R.J."/>
            <person name="Hasan A.R."/>
            <person name="Ness R.W."/>
            <person name="Keightley P.D."/>
        </authorList>
    </citation>
    <scope>NUCLEOTIDE SEQUENCE</scope>
    <source>
        <strain evidence="11">CCAP 11/173</strain>
    </source>
</reference>
<evidence type="ECO:0000256" key="8">
    <source>
        <dbReference type="RuleBase" id="RU079119"/>
    </source>
</evidence>
<dbReference type="OrthoDB" id="4096362at2759"/>
<keyword evidence="3 8" id="KW-0808">Transferase</keyword>
<feature type="domain" description="Palmitoyltransferase DHHC" evidence="10">
    <location>
        <begin position="275"/>
        <end position="356"/>
    </location>
</feature>
<feature type="compositionally biased region" description="Low complexity" evidence="9">
    <location>
        <begin position="178"/>
        <end position="193"/>
    </location>
</feature>
<accession>A0A835W398</accession>
<keyword evidence="12" id="KW-1185">Reference proteome</keyword>
<name>A0A835W398_9CHLO</name>
<dbReference type="EC" id="2.3.1.225" evidence="8"/>
<feature type="region of interest" description="Disordered" evidence="9">
    <location>
        <begin position="167"/>
        <end position="222"/>
    </location>
</feature>
<dbReference type="PANTHER" id="PTHR12246">
    <property type="entry name" value="PALMITOYLTRANSFERASE ZDHHC16"/>
    <property type="match status" value="1"/>
</dbReference>
<evidence type="ECO:0000259" key="10">
    <source>
        <dbReference type="Pfam" id="PF01529"/>
    </source>
</evidence>
<evidence type="ECO:0000313" key="11">
    <source>
        <dbReference type="EMBL" id="KAG2437710.1"/>
    </source>
</evidence>
<feature type="transmembrane region" description="Helical" evidence="8">
    <location>
        <begin position="409"/>
        <end position="429"/>
    </location>
</feature>
<evidence type="ECO:0000256" key="5">
    <source>
        <dbReference type="ARBA" id="ARBA00022989"/>
    </source>
</evidence>
<keyword evidence="5 8" id="KW-1133">Transmembrane helix</keyword>
<dbReference type="InterPro" id="IPR039859">
    <property type="entry name" value="PFA4/ZDH16/20/ERF2-like"/>
</dbReference>
<proteinExistence type="inferred from homology"/>
<evidence type="ECO:0000256" key="9">
    <source>
        <dbReference type="SAM" id="MobiDB-lite"/>
    </source>
</evidence>
<comment type="similarity">
    <text evidence="2 8">Belongs to the DHHC palmitoyltransferase family.</text>
</comment>
<feature type="region of interest" description="Disordered" evidence="9">
    <location>
        <begin position="534"/>
        <end position="558"/>
    </location>
</feature>
<feature type="transmembrane region" description="Helical" evidence="8">
    <location>
        <begin position="134"/>
        <end position="156"/>
    </location>
</feature>